<proteinExistence type="predicted"/>
<dbReference type="EMBL" id="PQXI01000101">
    <property type="protein sequence ID" value="TGO24496.1"/>
    <property type="molecule type" value="Genomic_DNA"/>
</dbReference>
<evidence type="ECO:0000313" key="1">
    <source>
        <dbReference type="EMBL" id="TGO24496.1"/>
    </source>
</evidence>
<gene>
    <name evidence="1" type="ORF">BPAE_0101g00140</name>
</gene>
<evidence type="ECO:0000313" key="2">
    <source>
        <dbReference type="Proteomes" id="UP000297910"/>
    </source>
</evidence>
<name>A0A4Z1FIK7_9HELO</name>
<reference evidence="1 2" key="1">
    <citation type="submission" date="2017-12" db="EMBL/GenBank/DDBJ databases">
        <title>Comparative genomics of Botrytis spp.</title>
        <authorList>
            <person name="Valero-Jimenez C.A."/>
            <person name="Tapia P."/>
            <person name="Veloso J."/>
            <person name="Silva-Moreno E."/>
            <person name="Staats M."/>
            <person name="Valdes J.H."/>
            <person name="Van Kan J.A.L."/>
        </authorList>
    </citation>
    <scope>NUCLEOTIDE SEQUENCE [LARGE SCALE GENOMIC DNA]</scope>
    <source>
        <strain evidence="1 2">Bp0003</strain>
    </source>
</reference>
<dbReference type="AlphaFoldDB" id="A0A4Z1FIK7"/>
<accession>A0A4Z1FIK7</accession>
<comment type="caution">
    <text evidence="1">The sequence shown here is derived from an EMBL/GenBank/DDBJ whole genome shotgun (WGS) entry which is preliminary data.</text>
</comment>
<protein>
    <submittedName>
        <fullName evidence="1">Uncharacterized protein</fullName>
    </submittedName>
</protein>
<keyword evidence="2" id="KW-1185">Reference proteome</keyword>
<dbReference type="Proteomes" id="UP000297910">
    <property type="component" value="Unassembled WGS sequence"/>
</dbReference>
<sequence>MHAQLSHDQAPLVALKVLYYIHAELWRQGESIRTGYLSIYQSDPDSSCMRTVPKDDTTKIDRLV</sequence>
<organism evidence="1 2">
    <name type="scientific">Botrytis paeoniae</name>
    <dbReference type="NCBI Taxonomy" id="278948"/>
    <lineage>
        <taxon>Eukaryota</taxon>
        <taxon>Fungi</taxon>
        <taxon>Dikarya</taxon>
        <taxon>Ascomycota</taxon>
        <taxon>Pezizomycotina</taxon>
        <taxon>Leotiomycetes</taxon>
        <taxon>Helotiales</taxon>
        <taxon>Sclerotiniaceae</taxon>
        <taxon>Botrytis</taxon>
    </lineage>
</organism>